<dbReference type="EMBL" id="CP048810">
    <property type="protein sequence ID" value="QKS82395.1"/>
    <property type="molecule type" value="Genomic_DNA"/>
</dbReference>
<proteinExistence type="predicted"/>
<protein>
    <submittedName>
        <fullName evidence="1">DUF3969 family protein</fullName>
    </submittedName>
</protein>
<evidence type="ECO:0000313" key="2">
    <source>
        <dbReference type="Proteomes" id="UP000509545"/>
    </source>
</evidence>
<accession>A0A6N1CCQ7</accession>
<sequence length="115" mass="13100">MKDMSLVLEVFEAEEAARFLSALSIGLLISVQNGTMSLEEAERLLFSPRNSRILREKGISPELSRLVMDCCELEDVLSLVPSEFNNSLQMVLDRFISFLKSSKVRETDLNFLEIR</sequence>
<organism evidence="1 2">
    <name type="scientific">Pseudomonas bijieensis</name>
    <dbReference type="NCBI Taxonomy" id="2681983"/>
    <lineage>
        <taxon>Bacteria</taxon>
        <taxon>Pseudomonadati</taxon>
        <taxon>Pseudomonadota</taxon>
        <taxon>Gammaproteobacteria</taxon>
        <taxon>Pseudomonadales</taxon>
        <taxon>Pseudomonadaceae</taxon>
        <taxon>Pseudomonas</taxon>
    </lineage>
</organism>
<reference evidence="1 2" key="1">
    <citation type="submission" date="2020-02" db="EMBL/GenBank/DDBJ databases">
        <authorList>
            <person name="Liang J."/>
        </authorList>
    </citation>
    <scope>NUCLEOTIDE SEQUENCE [LARGE SCALE GENOMIC DNA]</scope>
    <source>
        <strain evidence="1 2">L22-9</strain>
    </source>
</reference>
<gene>
    <name evidence="1" type="ORF">GN234_10750</name>
</gene>
<dbReference type="InterPro" id="IPR025083">
    <property type="entry name" value="DUF3969"/>
</dbReference>
<dbReference type="Pfam" id="PF13108">
    <property type="entry name" value="DUF3969"/>
    <property type="match status" value="1"/>
</dbReference>
<dbReference type="Proteomes" id="UP000509545">
    <property type="component" value="Chromosome"/>
</dbReference>
<name>A0A6N1CCQ7_9PSED</name>
<dbReference type="KEGG" id="pbz:GN234_10750"/>
<keyword evidence="2" id="KW-1185">Reference proteome</keyword>
<evidence type="ECO:0000313" key="1">
    <source>
        <dbReference type="EMBL" id="QKS82395.1"/>
    </source>
</evidence>
<dbReference type="RefSeq" id="WP_176688452.1">
    <property type="nucleotide sequence ID" value="NZ_CP048810.1"/>
</dbReference>
<dbReference type="AlphaFoldDB" id="A0A6N1CCQ7"/>